<evidence type="ECO:0000256" key="10">
    <source>
        <dbReference type="ARBA" id="ARBA00023125"/>
    </source>
</evidence>
<organism evidence="15 16">
    <name type="scientific">Candidatus Argoarchaeum ethanivorans</name>
    <dbReference type="NCBI Taxonomy" id="2608793"/>
    <lineage>
        <taxon>Archaea</taxon>
        <taxon>Methanobacteriati</taxon>
        <taxon>Methanobacteriota</taxon>
        <taxon>Stenosarchaea group</taxon>
        <taxon>Methanomicrobia</taxon>
        <taxon>Methanosarcinales</taxon>
        <taxon>Methanosarcinales incertae sedis</taxon>
        <taxon>GOM Arc I cluster</taxon>
        <taxon>Candidatus Argoarchaeum</taxon>
    </lineage>
</organism>
<evidence type="ECO:0000256" key="3">
    <source>
        <dbReference type="ARBA" id="ARBA00022741"/>
    </source>
</evidence>
<dbReference type="GO" id="GO:0006281">
    <property type="term" value="P:DNA repair"/>
    <property type="evidence" value="ECO:0007669"/>
    <property type="project" value="UniProtKB-KW"/>
</dbReference>
<keyword evidence="13" id="KW-0175">Coiled coil</keyword>
<dbReference type="Pfam" id="PF06733">
    <property type="entry name" value="DEAD_2"/>
    <property type="match status" value="1"/>
</dbReference>
<dbReference type="GO" id="GO:0046872">
    <property type="term" value="F:metal ion binding"/>
    <property type="evidence" value="ECO:0007669"/>
    <property type="project" value="UniProtKB-KW"/>
</dbReference>
<dbReference type="EMBL" id="RPGO01000040">
    <property type="protein sequence ID" value="RZB28623.1"/>
    <property type="molecule type" value="Genomic_DNA"/>
</dbReference>
<keyword evidence="1" id="KW-0004">4Fe-4S</keyword>
<evidence type="ECO:0000256" key="9">
    <source>
        <dbReference type="ARBA" id="ARBA00023014"/>
    </source>
</evidence>
<dbReference type="InterPro" id="IPR042493">
    <property type="entry name" value="XPD_DNA_FeS"/>
</dbReference>
<dbReference type="InterPro" id="IPR006555">
    <property type="entry name" value="ATP-dep_Helicase_C"/>
</dbReference>
<dbReference type="Gene3D" id="1.10.30.20">
    <property type="entry name" value="Bacterial XPD DNA helicase, FeS cluster domain"/>
    <property type="match status" value="1"/>
</dbReference>
<dbReference type="SMART" id="SM00491">
    <property type="entry name" value="HELICc2"/>
    <property type="match status" value="1"/>
</dbReference>
<evidence type="ECO:0000313" key="16">
    <source>
        <dbReference type="Proteomes" id="UP000291831"/>
    </source>
</evidence>
<gene>
    <name evidence="15" type="ORF">AEth_01883</name>
</gene>
<feature type="domain" description="Helicase ATP-binding" evidence="14">
    <location>
        <begin position="4"/>
        <end position="344"/>
    </location>
</feature>
<sequence length="721" mass="82563">MDDSFLSYFPKSTYYPYQSEAMEKIYDALLRGQFVLFEGACGTGKTLSSLVPALSVGEKLGKVVLIATNVHQQMEQFITEAKEIKHRKNVNVVVLTGKMLMCPHPDMDYDRCKLLRENTFELVEAEKDAGSLNTQLKALNKKYKDTQDAELVDLRNAIARDADEEREKCRTLSTVSCNELYELLKSDSTAGFREWLFSTVRHPEEIAGWAYEHGVCGYELLKREIKNANLIICNYHHLLNADIFDNVLGWIERTPDDIITIFDEAHNIESAARSHSSLMLSETTLDRAFVEIVEHRVNDTEQVGLFFSVVKKLIHDAYESRLQFGERERFTERWQDMRISDPATREDLFKEKLKKTMAESGFTNAVIDAAIKLGSEFEKQYKKEFKIGRTKILKSSSTLIAAVFLYNYLSNTSEYYPILNVRRIDNKLAGRLELFISIPRHITKPLFETLHSGVLMSATLRPFDMVKNTLGITRDTVELAFGLTFPRERRRMLAVEVPPLFAKDRDNPEIIKEVTAVITDIIHETPGNVILFFQSAREALQYYQNLQPEVPMFLDEIGISAQSVREKFFKIGEDEGKAVLITYLWGTLTEGVDYHNGRSRCVVVIGVGYPALNDRMRAIESAYEVEFGNGWNYAVQVPTIRKVRQAMGRVIRSPQDFGLQVLLDARYTAGSAKKLRKYSVHNAFPEDERLEIIDVVPHRVKYAVMNFFSDLQSLRFAEGNQ</sequence>
<keyword evidence="12" id="KW-0413">Isomerase</keyword>
<evidence type="ECO:0000256" key="4">
    <source>
        <dbReference type="ARBA" id="ARBA00022763"/>
    </source>
</evidence>
<keyword evidence="10" id="KW-0238">DNA-binding</keyword>
<dbReference type="SMART" id="SM00487">
    <property type="entry name" value="DEXDc"/>
    <property type="match status" value="1"/>
</dbReference>
<feature type="coiled-coil region" evidence="13">
    <location>
        <begin position="122"/>
        <end position="149"/>
    </location>
</feature>
<dbReference type="SUPFAM" id="SSF52540">
    <property type="entry name" value="P-loop containing nucleoside triphosphate hydrolases"/>
    <property type="match status" value="2"/>
</dbReference>
<keyword evidence="7" id="KW-0067">ATP-binding</keyword>
<dbReference type="InterPro" id="IPR014001">
    <property type="entry name" value="Helicase_ATP-bd"/>
</dbReference>
<dbReference type="GO" id="GO:0051539">
    <property type="term" value="F:4 iron, 4 sulfur cluster binding"/>
    <property type="evidence" value="ECO:0007669"/>
    <property type="project" value="UniProtKB-KW"/>
</dbReference>
<keyword evidence="8" id="KW-0408">Iron</keyword>
<dbReference type="InterPro" id="IPR010614">
    <property type="entry name" value="RAD3-like_helicase_DEAD"/>
</dbReference>
<dbReference type="GO" id="GO:0016818">
    <property type="term" value="F:hydrolase activity, acting on acid anhydrides, in phosphorus-containing anhydrides"/>
    <property type="evidence" value="ECO:0007669"/>
    <property type="project" value="InterPro"/>
</dbReference>
<evidence type="ECO:0000256" key="6">
    <source>
        <dbReference type="ARBA" id="ARBA00022806"/>
    </source>
</evidence>
<proteinExistence type="predicted"/>
<evidence type="ECO:0000256" key="12">
    <source>
        <dbReference type="ARBA" id="ARBA00023235"/>
    </source>
</evidence>
<dbReference type="InterPro" id="IPR014013">
    <property type="entry name" value="Helic_SF1/SF2_ATP-bd_DinG/Rad3"/>
</dbReference>
<evidence type="ECO:0000256" key="7">
    <source>
        <dbReference type="ARBA" id="ARBA00022840"/>
    </source>
</evidence>
<reference evidence="16" key="1">
    <citation type="submission" date="2019-01" db="EMBL/GenBank/DDBJ databases">
        <title>Anaerobic oxidation of ethane by archaea from a marine hydrocarbon seep.</title>
        <authorList>
            <person name="Musat F."/>
        </authorList>
    </citation>
    <scope>NUCLEOTIDE SEQUENCE [LARGE SCALE GENOMIC DNA]</scope>
</reference>
<dbReference type="InterPro" id="IPR027417">
    <property type="entry name" value="P-loop_NTPase"/>
</dbReference>
<keyword evidence="11" id="KW-0234">DNA repair</keyword>
<dbReference type="AlphaFoldDB" id="A0A8B3RZ93"/>
<dbReference type="GO" id="GO:0003678">
    <property type="term" value="F:DNA helicase activity"/>
    <property type="evidence" value="ECO:0007669"/>
    <property type="project" value="UniProtKB-EC"/>
</dbReference>
<keyword evidence="9" id="KW-0411">Iron-sulfur</keyword>
<evidence type="ECO:0000256" key="13">
    <source>
        <dbReference type="SAM" id="Coils"/>
    </source>
</evidence>
<dbReference type="PROSITE" id="PS51193">
    <property type="entry name" value="HELICASE_ATP_BIND_2"/>
    <property type="match status" value="1"/>
</dbReference>
<protein>
    <submittedName>
        <fullName evidence="15">DNA excision repair protein ERCC-2</fullName>
        <ecNumber evidence="15">3.6.4.12</ecNumber>
    </submittedName>
</protein>
<keyword evidence="2" id="KW-0479">Metal-binding</keyword>
<keyword evidence="5 15" id="KW-0378">Hydrolase</keyword>
<dbReference type="EC" id="3.6.4.12" evidence="15"/>
<dbReference type="InterPro" id="IPR045028">
    <property type="entry name" value="DinG/Rad3-like"/>
</dbReference>
<keyword evidence="6" id="KW-0347">Helicase</keyword>
<dbReference type="SMART" id="SM00488">
    <property type="entry name" value="DEXDc2"/>
    <property type="match status" value="1"/>
</dbReference>
<evidence type="ECO:0000313" key="15">
    <source>
        <dbReference type="EMBL" id="RZB28623.1"/>
    </source>
</evidence>
<evidence type="ECO:0000256" key="2">
    <source>
        <dbReference type="ARBA" id="ARBA00022723"/>
    </source>
</evidence>
<evidence type="ECO:0000256" key="8">
    <source>
        <dbReference type="ARBA" id="ARBA00023004"/>
    </source>
</evidence>
<dbReference type="PANTHER" id="PTHR11472:SF34">
    <property type="entry name" value="REGULATOR OF TELOMERE ELONGATION HELICASE 1"/>
    <property type="match status" value="1"/>
</dbReference>
<accession>A0A8B3RZ93</accession>
<evidence type="ECO:0000256" key="1">
    <source>
        <dbReference type="ARBA" id="ARBA00022485"/>
    </source>
</evidence>
<evidence type="ECO:0000256" key="11">
    <source>
        <dbReference type="ARBA" id="ARBA00023204"/>
    </source>
</evidence>
<dbReference type="InterPro" id="IPR006554">
    <property type="entry name" value="Helicase-like_DEXD_c2"/>
</dbReference>
<keyword evidence="3" id="KW-0547">Nucleotide-binding</keyword>
<dbReference type="GO" id="GO:0005524">
    <property type="term" value="F:ATP binding"/>
    <property type="evidence" value="ECO:0007669"/>
    <property type="project" value="UniProtKB-KW"/>
</dbReference>
<evidence type="ECO:0000259" key="14">
    <source>
        <dbReference type="PROSITE" id="PS51193"/>
    </source>
</evidence>
<keyword evidence="4" id="KW-0227">DNA damage</keyword>
<dbReference type="GO" id="GO:0003677">
    <property type="term" value="F:DNA binding"/>
    <property type="evidence" value="ECO:0007669"/>
    <property type="project" value="UniProtKB-KW"/>
</dbReference>
<dbReference type="Gene3D" id="3.40.50.300">
    <property type="entry name" value="P-loop containing nucleotide triphosphate hydrolases"/>
    <property type="match status" value="2"/>
</dbReference>
<dbReference type="PANTHER" id="PTHR11472">
    <property type="entry name" value="DNA REPAIR DEAD HELICASE RAD3/XP-D SUBFAMILY MEMBER"/>
    <property type="match status" value="1"/>
</dbReference>
<evidence type="ECO:0000256" key="5">
    <source>
        <dbReference type="ARBA" id="ARBA00022801"/>
    </source>
</evidence>
<dbReference type="Proteomes" id="UP000291831">
    <property type="component" value="Unassembled WGS sequence"/>
</dbReference>
<name>A0A8B3RZ93_9EURY</name>
<dbReference type="Gene3D" id="1.10.275.40">
    <property type="match status" value="1"/>
</dbReference>
<dbReference type="Pfam" id="PF13307">
    <property type="entry name" value="Helicase_C_2"/>
    <property type="match status" value="1"/>
</dbReference>
<comment type="caution">
    <text evidence="15">The sequence shown here is derived from an EMBL/GenBank/DDBJ whole genome shotgun (WGS) entry which is preliminary data.</text>
</comment>